<sequence>MSKTTSAQDWRSPGAMTLALLVTTVLSFGLTDPLPLWPATWAYSPSIGTTLLAVTIVAAVASFGRRHAG</sequence>
<organism evidence="2 3">
    <name type="scientific">Brevundimonas staleyi</name>
    <dbReference type="NCBI Taxonomy" id="74326"/>
    <lineage>
        <taxon>Bacteria</taxon>
        <taxon>Pseudomonadati</taxon>
        <taxon>Pseudomonadota</taxon>
        <taxon>Alphaproteobacteria</taxon>
        <taxon>Caulobacterales</taxon>
        <taxon>Caulobacteraceae</taxon>
        <taxon>Brevundimonas</taxon>
    </lineage>
</organism>
<reference evidence="3" key="1">
    <citation type="journal article" date="2019" name="Int. J. Syst. Evol. Microbiol.">
        <title>The Global Catalogue of Microorganisms (GCM) 10K type strain sequencing project: providing services to taxonomists for standard genome sequencing and annotation.</title>
        <authorList>
            <consortium name="The Broad Institute Genomics Platform"/>
            <consortium name="The Broad Institute Genome Sequencing Center for Infectious Disease"/>
            <person name="Wu L."/>
            <person name="Ma J."/>
        </authorList>
    </citation>
    <scope>NUCLEOTIDE SEQUENCE [LARGE SCALE GENOMIC DNA]</scope>
    <source>
        <strain evidence="3">JCM 12125</strain>
    </source>
</reference>
<accession>A0ABW0FY10</accession>
<gene>
    <name evidence="2" type="ORF">ACFPIE_19540</name>
</gene>
<keyword evidence="1" id="KW-1133">Transmembrane helix</keyword>
<keyword evidence="1" id="KW-0472">Membrane</keyword>
<keyword evidence="3" id="KW-1185">Reference proteome</keyword>
<name>A0ABW0FY10_9CAUL</name>
<dbReference type="EMBL" id="JBHSLF010000055">
    <property type="protein sequence ID" value="MFC5346116.1"/>
    <property type="molecule type" value="Genomic_DNA"/>
</dbReference>
<comment type="caution">
    <text evidence="2">The sequence shown here is derived from an EMBL/GenBank/DDBJ whole genome shotgun (WGS) entry which is preliminary data.</text>
</comment>
<dbReference type="RefSeq" id="WP_374038316.1">
    <property type="nucleotide sequence ID" value="NZ_CP169082.1"/>
</dbReference>
<feature type="transmembrane region" description="Helical" evidence="1">
    <location>
        <begin position="41"/>
        <end position="63"/>
    </location>
</feature>
<evidence type="ECO:0000313" key="2">
    <source>
        <dbReference type="EMBL" id="MFC5346116.1"/>
    </source>
</evidence>
<proteinExistence type="predicted"/>
<keyword evidence="1" id="KW-0812">Transmembrane</keyword>
<evidence type="ECO:0000256" key="1">
    <source>
        <dbReference type="SAM" id="Phobius"/>
    </source>
</evidence>
<evidence type="ECO:0000313" key="3">
    <source>
        <dbReference type="Proteomes" id="UP001596152"/>
    </source>
</evidence>
<dbReference type="Proteomes" id="UP001596152">
    <property type="component" value="Unassembled WGS sequence"/>
</dbReference>
<protein>
    <submittedName>
        <fullName evidence="2">Uncharacterized protein</fullName>
    </submittedName>
</protein>